<accession>H0HR40</accession>
<sequence>MWNGWASTDRLARFVKPLGGAEFEQMPKRARENPGRVRILSLTLGTFPRLRYHPTGKAFAFDTSSIRTAARLSYGRPWADALCEFLRALKLGLGKLLLGFGN</sequence>
<protein>
    <submittedName>
        <fullName evidence="1">Uncharacterized protein</fullName>
    </submittedName>
</protein>
<evidence type="ECO:0000313" key="1">
    <source>
        <dbReference type="EMBL" id="EHK56820.1"/>
    </source>
</evidence>
<keyword evidence="2" id="KW-1185">Reference proteome</keyword>
<reference evidence="1 2" key="1">
    <citation type="journal article" date="2012" name="J. Bacteriol.">
        <title>Draft Genome Sequence of Mesorhizobium alhagi CCNWXJ12-2T, a Novel Salt-Resistant Species Isolated from the Desert of Northwestern China.</title>
        <authorList>
            <person name="Zhou M."/>
            <person name="Chen W."/>
            <person name="Chen H."/>
            <person name="Wei G."/>
        </authorList>
    </citation>
    <scope>NUCLEOTIDE SEQUENCE [LARGE SCALE GENOMIC DNA]</scope>
    <source>
        <strain evidence="1 2">CCNWXJ12-2</strain>
    </source>
</reference>
<dbReference type="Proteomes" id="UP000003250">
    <property type="component" value="Unassembled WGS sequence"/>
</dbReference>
<organism evidence="1 2">
    <name type="scientific">Mesorhizobium alhagi CCNWXJ12-2</name>
    <dbReference type="NCBI Taxonomy" id="1107882"/>
    <lineage>
        <taxon>Bacteria</taxon>
        <taxon>Pseudomonadati</taxon>
        <taxon>Pseudomonadota</taxon>
        <taxon>Alphaproteobacteria</taxon>
        <taxon>Hyphomicrobiales</taxon>
        <taxon>Phyllobacteriaceae</taxon>
        <taxon>Allomesorhizobium</taxon>
    </lineage>
</organism>
<dbReference type="EMBL" id="AHAM01000098">
    <property type="protein sequence ID" value="EHK56820.1"/>
    <property type="molecule type" value="Genomic_DNA"/>
</dbReference>
<dbReference type="AlphaFoldDB" id="H0HR40"/>
<evidence type="ECO:0000313" key="2">
    <source>
        <dbReference type="Proteomes" id="UP000003250"/>
    </source>
</evidence>
<proteinExistence type="predicted"/>
<name>H0HR40_9HYPH</name>
<gene>
    <name evidence="1" type="ORF">MAXJ12_13116</name>
</gene>